<sequence>MTPWPRSPRSPTFEGAMAMERSARERDDERFFASLPATRGAAGALIRSPEGDVLLVRRAYESDALWGIPGGIVEAEESPLSACRREIAEELGVTATVRGPLVVDWVPARYPRTAALQWLFRVEVPSEDRFSLQPEELSGWEWVRPGRIPEYLPEGTARRMLTAVAVDDHGGGPVYLEDGRTVLPDHRPAGGEGSPRG</sequence>
<dbReference type="InterPro" id="IPR000086">
    <property type="entry name" value="NUDIX_hydrolase_dom"/>
</dbReference>
<name>J7LBW5_NOCAA</name>
<feature type="region of interest" description="Disordered" evidence="3">
    <location>
        <begin position="172"/>
        <end position="197"/>
    </location>
</feature>
<dbReference type="Proteomes" id="UP000003779">
    <property type="component" value="Chromosome"/>
</dbReference>
<feature type="compositionally biased region" description="Basic and acidic residues" evidence="3">
    <location>
        <begin position="177"/>
        <end position="189"/>
    </location>
</feature>
<dbReference type="eggNOG" id="COG1051">
    <property type="taxonomic scope" value="Bacteria"/>
</dbReference>
<dbReference type="KEGG" id="nal:B005_3539"/>
<reference evidence="6" key="2">
    <citation type="submission" date="2012-08" db="EMBL/GenBank/DDBJ databases">
        <title>Whole-genome sequence of Nocardiopsis alba strain ATCC BAA-2165 associated with honeybees.</title>
        <authorList>
            <person name="Qiao J."/>
            <person name="Chen L."/>
            <person name="Li Y."/>
            <person name="Wang J."/>
            <person name="Zhang W."/>
            <person name="Chen S."/>
        </authorList>
    </citation>
    <scope>NUCLEOTIDE SEQUENCE [LARGE SCALE GENOMIC DNA]</scope>
    <source>
        <strain evidence="6">ATCC BAA-2165 / BE74</strain>
    </source>
</reference>
<organism evidence="5 6">
    <name type="scientific">Nocardiopsis alba (strain ATCC BAA-2165 / BE74)</name>
    <dbReference type="NCBI Taxonomy" id="1205910"/>
    <lineage>
        <taxon>Bacteria</taxon>
        <taxon>Bacillati</taxon>
        <taxon>Actinomycetota</taxon>
        <taxon>Actinomycetes</taxon>
        <taxon>Streptosporangiales</taxon>
        <taxon>Nocardiopsidaceae</taxon>
        <taxon>Nocardiopsis</taxon>
    </lineage>
</organism>
<evidence type="ECO:0000256" key="2">
    <source>
        <dbReference type="ARBA" id="ARBA00022801"/>
    </source>
</evidence>
<dbReference type="InterPro" id="IPR020084">
    <property type="entry name" value="NUDIX_hydrolase_CS"/>
</dbReference>
<dbReference type="PROSITE" id="PS00893">
    <property type="entry name" value="NUDIX_BOX"/>
    <property type="match status" value="1"/>
</dbReference>
<evidence type="ECO:0000313" key="6">
    <source>
        <dbReference type="Proteomes" id="UP000003779"/>
    </source>
</evidence>
<dbReference type="HOGENOM" id="CLU_100874_1_0_11"/>
<dbReference type="STRING" id="1205910.B005_3539"/>
<dbReference type="EMBL" id="CP003788">
    <property type="protein sequence ID" value="AFR08900.1"/>
    <property type="molecule type" value="Genomic_DNA"/>
</dbReference>
<reference evidence="5 6" key="1">
    <citation type="journal article" date="2012" name="J. Bacteriol.">
        <title>Whole-Genome Sequence of Nocardiopsis alba Strain ATCC BAA-2165, Associated with Honeybees.</title>
        <authorList>
            <person name="Qiao J."/>
            <person name="Chen L."/>
            <person name="Li Y."/>
            <person name="Wang J."/>
            <person name="Zhang W."/>
            <person name="Chen S."/>
        </authorList>
    </citation>
    <scope>NUCLEOTIDE SEQUENCE [LARGE SCALE GENOMIC DNA]</scope>
    <source>
        <strain evidence="6">ATCC BAA-2165 / BE74</strain>
    </source>
</reference>
<proteinExistence type="predicted"/>
<dbReference type="Pfam" id="PF00293">
    <property type="entry name" value="NUDIX"/>
    <property type="match status" value="1"/>
</dbReference>
<evidence type="ECO:0000256" key="3">
    <source>
        <dbReference type="SAM" id="MobiDB-lite"/>
    </source>
</evidence>
<dbReference type="PANTHER" id="PTHR43046">
    <property type="entry name" value="GDP-MANNOSE MANNOSYL HYDROLASE"/>
    <property type="match status" value="1"/>
</dbReference>
<accession>J7LBW5</accession>
<dbReference type="Gene3D" id="3.90.79.10">
    <property type="entry name" value="Nucleoside Triphosphate Pyrophosphohydrolase"/>
    <property type="match status" value="1"/>
</dbReference>
<dbReference type="InterPro" id="IPR015797">
    <property type="entry name" value="NUDIX_hydrolase-like_dom_sf"/>
</dbReference>
<comment type="cofactor">
    <cofactor evidence="1">
        <name>Mg(2+)</name>
        <dbReference type="ChEBI" id="CHEBI:18420"/>
    </cofactor>
</comment>
<dbReference type="PATRIC" id="fig|1205910.3.peg.3347"/>
<evidence type="ECO:0000259" key="4">
    <source>
        <dbReference type="PROSITE" id="PS51462"/>
    </source>
</evidence>
<dbReference type="GO" id="GO:0016787">
    <property type="term" value="F:hydrolase activity"/>
    <property type="evidence" value="ECO:0007669"/>
    <property type="project" value="UniProtKB-KW"/>
</dbReference>
<gene>
    <name evidence="5" type="ordered locus">B005_3539</name>
</gene>
<evidence type="ECO:0000313" key="5">
    <source>
        <dbReference type="EMBL" id="AFR08900.1"/>
    </source>
</evidence>
<dbReference type="CDD" id="cd18876">
    <property type="entry name" value="NUDIX_Hydrolase"/>
    <property type="match status" value="1"/>
</dbReference>
<feature type="domain" description="Nudix hydrolase" evidence="4">
    <location>
        <begin position="37"/>
        <end position="165"/>
    </location>
</feature>
<dbReference type="PANTHER" id="PTHR43046:SF14">
    <property type="entry name" value="MUTT_NUDIX FAMILY PROTEIN"/>
    <property type="match status" value="1"/>
</dbReference>
<dbReference type="SUPFAM" id="SSF55811">
    <property type="entry name" value="Nudix"/>
    <property type="match status" value="1"/>
</dbReference>
<dbReference type="AlphaFoldDB" id="J7LBW5"/>
<protein>
    <submittedName>
        <fullName evidence="5">NUDIX domain protein</fullName>
    </submittedName>
</protein>
<dbReference type="PROSITE" id="PS51462">
    <property type="entry name" value="NUDIX"/>
    <property type="match status" value="1"/>
</dbReference>
<evidence type="ECO:0000256" key="1">
    <source>
        <dbReference type="ARBA" id="ARBA00001946"/>
    </source>
</evidence>
<keyword evidence="2" id="KW-0378">Hydrolase</keyword>